<dbReference type="Pfam" id="PF02668">
    <property type="entry name" value="TauD"/>
    <property type="match status" value="1"/>
</dbReference>
<evidence type="ECO:0000256" key="2">
    <source>
        <dbReference type="ARBA" id="ARBA00023002"/>
    </source>
</evidence>
<keyword evidence="6" id="KW-0223">Dioxygenase</keyword>
<dbReference type="InterPro" id="IPR042098">
    <property type="entry name" value="TauD-like_sf"/>
</dbReference>
<feature type="domain" description="TauD/TfdA-like" evidence="5">
    <location>
        <begin position="8"/>
        <end position="228"/>
    </location>
</feature>
<keyword evidence="4" id="KW-0045">Antibiotic biosynthesis</keyword>
<comment type="cofactor">
    <cofactor evidence="1">
        <name>Fe(2+)</name>
        <dbReference type="ChEBI" id="CHEBI:29033"/>
    </cofactor>
</comment>
<evidence type="ECO:0000313" key="7">
    <source>
        <dbReference type="Proteomes" id="UP000468687"/>
    </source>
</evidence>
<comment type="caution">
    <text evidence="6">The sequence shown here is derived from an EMBL/GenBank/DDBJ whole genome shotgun (WGS) entry which is preliminary data.</text>
</comment>
<accession>A0A6P0HLS3</accession>
<proteinExistence type="predicted"/>
<dbReference type="AlphaFoldDB" id="A0A6P0HLS3"/>
<name>A0A6P0HLS3_9ACTN</name>
<dbReference type="Gene3D" id="3.60.130.10">
    <property type="entry name" value="Clavaminate synthase-like"/>
    <property type="match status" value="1"/>
</dbReference>
<evidence type="ECO:0000313" key="6">
    <source>
        <dbReference type="EMBL" id="NEN79546.1"/>
    </source>
</evidence>
<dbReference type="InterPro" id="IPR003819">
    <property type="entry name" value="TauD/TfdA-like"/>
</dbReference>
<dbReference type="SUPFAM" id="SSF51197">
    <property type="entry name" value="Clavaminate synthase-like"/>
    <property type="match status" value="1"/>
</dbReference>
<gene>
    <name evidence="6" type="ORF">G3T38_14800</name>
</gene>
<evidence type="ECO:0000256" key="1">
    <source>
        <dbReference type="ARBA" id="ARBA00001954"/>
    </source>
</evidence>
<dbReference type="EMBL" id="JAAGXA010000010">
    <property type="protein sequence ID" value="NEN79546.1"/>
    <property type="molecule type" value="Genomic_DNA"/>
</dbReference>
<evidence type="ECO:0000259" key="5">
    <source>
        <dbReference type="Pfam" id="PF02668"/>
    </source>
</evidence>
<dbReference type="PANTHER" id="PTHR10696:SF56">
    <property type="entry name" value="TAUD_TFDA-LIKE DOMAIN-CONTAINING PROTEIN"/>
    <property type="match status" value="1"/>
</dbReference>
<keyword evidence="2" id="KW-0560">Oxidoreductase</keyword>
<dbReference type="PANTHER" id="PTHR10696">
    <property type="entry name" value="GAMMA-BUTYROBETAINE HYDROXYLASE-RELATED"/>
    <property type="match status" value="1"/>
</dbReference>
<protein>
    <submittedName>
        <fullName evidence="6">TauD/TfdA family dioxygenase</fullName>
    </submittedName>
</protein>
<sequence>MTFTADRINGLRDDVHERGYAHLVGVGTSPDQLLEVLRYLGEPRRGTFWAELQMVTYTGSSVERSVAESDQVLSAHTDGSFEPDPPELLLLQCLQPDLPGYGESCLVTVCDIVTALPAGTTQLLREPRYRFSKQEKSKRAHATGPVLWQLGDGRDAIRYRHDQKYQIVGDREDTRAAVADLAAAVRALEGSHPAPLGAGDVLVLDNRRCLHGRSALSGRVTRQLRTAWGDYERADN</sequence>
<dbReference type="RefSeq" id="WP_163773094.1">
    <property type="nucleotide sequence ID" value="NZ_JAAGXA010000010.1"/>
</dbReference>
<keyword evidence="3" id="KW-0408">Iron</keyword>
<evidence type="ECO:0000256" key="3">
    <source>
        <dbReference type="ARBA" id="ARBA00023004"/>
    </source>
</evidence>
<evidence type="ECO:0000256" key="4">
    <source>
        <dbReference type="ARBA" id="ARBA00023194"/>
    </source>
</evidence>
<organism evidence="6 7">
    <name type="scientific">Nocardioides zeae</name>
    <dbReference type="NCBI Taxonomy" id="1457234"/>
    <lineage>
        <taxon>Bacteria</taxon>
        <taxon>Bacillati</taxon>
        <taxon>Actinomycetota</taxon>
        <taxon>Actinomycetes</taxon>
        <taxon>Propionibacteriales</taxon>
        <taxon>Nocardioidaceae</taxon>
        <taxon>Nocardioides</taxon>
    </lineage>
</organism>
<dbReference type="InterPro" id="IPR050411">
    <property type="entry name" value="AlphaKG_dependent_hydroxylases"/>
</dbReference>
<dbReference type="GO" id="GO:0051213">
    <property type="term" value="F:dioxygenase activity"/>
    <property type="evidence" value="ECO:0007669"/>
    <property type="project" value="UniProtKB-KW"/>
</dbReference>
<keyword evidence="7" id="KW-1185">Reference proteome</keyword>
<reference evidence="6 7" key="1">
    <citation type="journal article" date="2014" name="Int. J. Syst. Evol. Microbiol.">
        <title>Nocardioides zeae sp. nov., isolated from the stem of Zea mays.</title>
        <authorList>
            <person name="Glaeser S.P."/>
            <person name="McInroy J.A."/>
            <person name="Busse H.J."/>
            <person name="Kampfer P."/>
        </authorList>
    </citation>
    <scope>NUCLEOTIDE SEQUENCE [LARGE SCALE GENOMIC DNA]</scope>
    <source>
        <strain evidence="6 7">JCM 30728</strain>
    </source>
</reference>
<dbReference type="GO" id="GO:0017000">
    <property type="term" value="P:antibiotic biosynthetic process"/>
    <property type="evidence" value="ECO:0007669"/>
    <property type="project" value="UniProtKB-KW"/>
</dbReference>
<dbReference type="Proteomes" id="UP000468687">
    <property type="component" value="Unassembled WGS sequence"/>
</dbReference>